<dbReference type="EMBL" id="JACOQI010000002">
    <property type="protein sequence ID" value="MBC5769487.1"/>
    <property type="molecule type" value="Genomic_DNA"/>
</dbReference>
<protein>
    <submittedName>
        <fullName evidence="1">DNA gyrase</fullName>
    </submittedName>
</protein>
<sequence>MSIALRNRREAYDQIEPKRPNRKAMILDVLTSGDPGGMTADEIGEKLVSEGKIPTNSPNFTRPRLTEMKAEGKVMIVGRRPGKSGCNTAVWKVKR</sequence>
<reference evidence="1" key="1">
    <citation type="submission" date="2020-08" db="EMBL/GenBank/DDBJ databases">
        <title>Genome public.</title>
        <authorList>
            <person name="Liu C."/>
            <person name="Sun Q."/>
        </authorList>
    </citation>
    <scope>NUCLEOTIDE SEQUENCE</scope>
    <source>
        <strain evidence="1">BX15</strain>
    </source>
</reference>
<dbReference type="AlphaFoldDB" id="A0A923MID5"/>
<dbReference type="Proteomes" id="UP000620327">
    <property type="component" value="Unassembled WGS sequence"/>
</dbReference>
<organism evidence="1 2">
    <name type="scientific">Dysosmobacter segnis</name>
    <dbReference type="NCBI Taxonomy" id="2763042"/>
    <lineage>
        <taxon>Bacteria</taxon>
        <taxon>Bacillati</taxon>
        <taxon>Bacillota</taxon>
        <taxon>Clostridia</taxon>
        <taxon>Eubacteriales</taxon>
        <taxon>Oscillospiraceae</taxon>
        <taxon>Dysosmobacter</taxon>
    </lineage>
</organism>
<accession>A0A923MID5</accession>
<keyword evidence="2" id="KW-1185">Reference proteome</keyword>
<comment type="caution">
    <text evidence="1">The sequence shown here is derived from an EMBL/GenBank/DDBJ whole genome shotgun (WGS) entry which is preliminary data.</text>
</comment>
<proteinExistence type="predicted"/>
<evidence type="ECO:0000313" key="1">
    <source>
        <dbReference type="EMBL" id="MBC5769487.1"/>
    </source>
</evidence>
<gene>
    <name evidence="1" type="ORF">H8Z83_04020</name>
</gene>
<evidence type="ECO:0000313" key="2">
    <source>
        <dbReference type="Proteomes" id="UP000620327"/>
    </source>
</evidence>
<name>A0A923MID5_9FIRM</name>
<dbReference type="RefSeq" id="WP_187013832.1">
    <property type="nucleotide sequence ID" value="NZ_JACOQI010000002.1"/>
</dbReference>